<evidence type="ECO:0000313" key="3">
    <source>
        <dbReference type="Proteomes" id="UP000826271"/>
    </source>
</evidence>
<organism evidence="2 3">
    <name type="scientific">Buddleja alternifolia</name>
    <dbReference type="NCBI Taxonomy" id="168488"/>
    <lineage>
        <taxon>Eukaryota</taxon>
        <taxon>Viridiplantae</taxon>
        <taxon>Streptophyta</taxon>
        <taxon>Embryophyta</taxon>
        <taxon>Tracheophyta</taxon>
        <taxon>Spermatophyta</taxon>
        <taxon>Magnoliopsida</taxon>
        <taxon>eudicotyledons</taxon>
        <taxon>Gunneridae</taxon>
        <taxon>Pentapetalae</taxon>
        <taxon>asterids</taxon>
        <taxon>lamiids</taxon>
        <taxon>Lamiales</taxon>
        <taxon>Scrophulariaceae</taxon>
        <taxon>Buddlejeae</taxon>
        <taxon>Buddleja</taxon>
    </lineage>
</organism>
<comment type="caution">
    <text evidence="2">The sequence shown here is derived from an EMBL/GenBank/DDBJ whole genome shotgun (WGS) entry which is preliminary data.</text>
</comment>
<dbReference type="AlphaFoldDB" id="A0AAV6WUR7"/>
<keyword evidence="3" id="KW-1185">Reference proteome</keyword>
<dbReference type="PANTHER" id="PTHR47718:SF2">
    <property type="entry name" value="PROTEIN FAR1-RELATED SEQUENCE 5-LIKE"/>
    <property type="match status" value="1"/>
</dbReference>
<dbReference type="Pfam" id="PF10551">
    <property type="entry name" value="MULE"/>
    <property type="match status" value="1"/>
</dbReference>
<dbReference type="EMBL" id="WHWC01000010">
    <property type="protein sequence ID" value="KAG8374726.1"/>
    <property type="molecule type" value="Genomic_DNA"/>
</dbReference>
<reference evidence="2" key="1">
    <citation type="submission" date="2019-10" db="EMBL/GenBank/DDBJ databases">
        <authorList>
            <person name="Zhang R."/>
            <person name="Pan Y."/>
            <person name="Wang J."/>
            <person name="Ma R."/>
            <person name="Yu S."/>
        </authorList>
    </citation>
    <scope>NUCLEOTIDE SEQUENCE</scope>
    <source>
        <strain evidence="2">LA-IB0</strain>
        <tissue evidence="2">Leaf</tissue>
    </source>
</reference>
<evidence type="ECO:0000313" key="2">
    <source>
        <dbReference type="EMBL" id="KAG8374726.1"/>
    </source>
</evidence>
<dbReference type="PANTHER" id="PTHR47718">
    <property type="entry name" value="OS01G0519700 PROTEIN"/>
    <property type="match status" value="1"/>
</dbReference>
<gene>
    <name evidence="2" type="ORF">BUALT_Bualt10G0025900</name>
</gene>
<name>A0AAV6WUR7_9LAMI</name>
<accession>A0AAV6WUR7</accession>
<protein>
    <recommendedName>
        <fullName evidence="1">MULE transposase domain-containing protein</fullName>
    </recommendedName>
</protein>
<sequence length="260" mass="29796">MDDPTSEAWDKHIATPPVKPHFEMKLGLEFENEEDACKCYNEYAGVIDARMIKDYNVYGNVVLFDTTYRTNKNYKPLALFVGLNNHRKMVIFGAALLYDEITESFKWICEAFLRAMSRKKPKTIITDQDPAMEVMLLPMILRTRVLDLMNVKMEIPSHSIESEEGYELAKMCTKEFVVKLKDIKKAKSTSNTEQMTHVELETTNPSGKTNDFFVENANVTKVLMDITSNNLTQQSQTVPRGGFSQLLREFSCVDSSFDQL</sequence>
<dbReference type="InterPro" id="IPR018289">
    <property type="entry name" value="MULE_transposase_dom"/>
</dbReference>
<proteinExistence type="predicted"/>
<feature type="domain" description="MULE transposase" evidence="1">
    <location>
        <begin position="61"/>
        <end position="133"/>
    </location>
</feature>
<dbReference type="Proteomes" id="UP000826271">
    <property type="component" value="Unassembled WGS sequence"/>
</dbReference>
<evidence type="ECO:0000259" key="1">
    <source>
        <dbReference type="Pfam" id="PF10551"/>
    </source>
</evidence>